<dbReference type="EMBL" id="CM047949">
    <property type="protein sequence ID" value="KAI9896144.1"/>
    <property type="molecule type" value="Genomic_DNA"/>
</dbReference>
<reference evidence="1" key="1">
    <citation type="submission" date="2022-10" db="EMBL/GenBank/DDBJ databases">
        <title>Complete Genome of Trichothecium roseum strain YXFP-22015, a Plant Pathogen Isolated from Citrus.</title>
        <authorList>
            <person name="Wang Y."/>
            <person name="Zhu L."/>
        </authorList>
    </citation>
    <scope>NUCLEOTIDE SEQUENCE</scope>
    <source>
        <strain evidence="1">YXFP-22015</strain>
    </source>
</reference>
<name>A0ACC0URL0_9HYPO</name>
<keyword evidence="2" id="KW-1185">Reference proteome</keyword>
<protein>
    <submittedName>
        <fullName evidence="1">Uncharacterized protein</fullName>
    </submittedName>
</protein>
<organism evidence="1 2">
    <name type="scientific">Trichothecium roseum</name>
    <dbReference type="NCBI Taxonomy" id="47278"/>
    <lineage>
        <taxon>Eukaryota</taxon>
        <taxon>Fungi</taxon>
        <taxon>Dikarya</taxon>
        <taxon>Ascomycota</taxon>
        <taxon>Pezizomycotina</taxon>
        <taxon>Sordariomycetes</taxon>
        <taxon>Hypocreomycetidae</taxon>
        <taxon>Hypocreales</taxon>
        <taxon>Hypocreales incertae sedis</taxon>
        <taxon>Trichothecium</taxon>
    </lineage>
</organism>
<accession>A0ACC0URL0</accession>
<dbReference type="Proteomes" id="UP001163324">
    <property type="component" value="Chromosome 10"/>
</dbReference>
<evidence type="ECO:0000313" key="1">
    <source>
        <dbReference type="EMBL" id="KAI9896144.1"/>
    </source>
</evidence>
<gene>
    <name evidence="1" type="ORF">N3K66_009044</name>
</gene>
<evidence type="ECO:0000313" key="2">
    <source>
        <dbReference type="Proteomes" id="UP001163324"/>
    </source>
</evidence>
<proteinExistence type="predicted"/>
<comment type="caution">
    <text evidence="1">The sequence shown here is derived from an EMBL/GenBank/DDBJ whole genome shotgun (WGS) entry which is preliminary data.</text>
</comment>
<sequence length="803" mass="89225">MRLIAGLELCLLLPFAGQVLASPGPSGPAGLPHSLSRPSRRAVAADDNGNRKGSDGGACGTKNEVTISAPKRNIFQTLTDEEYVEATAFLHAQEELNLTAVVDSTAWDNVIVTMDVLQPNKTDALAYLEEDGPEPPRYARATLQFNSKEQPYIQEYMVGPLPIDNKTSRYEELNYMFTSGRGRTNVYNADGGAIALFNLDIGTKIKDITKSLLNGTATGDDDDTLLIAGSDPLIHQGGRVYQWNEFYTTSTEGFFAETVLPTSLQFKVDITGRDPSKWKVVGWYYDGNYWPNLEAFRRGVKSLKRKPGPVVDGKWTSTDHDGSEMPRDALHPPVAIQPDGPRFAIDREENYVEWMDFTFYISNHRETGMQLHDIRYRGERLVYEFGLQEAMAHYASQDPLHASSAYLDTSYGMGTSQWNLVDGFDCPSHATYLNTTFYISETTHVHPNSLCLFEHDTGYPIRRHLTASYVSAVKDIAFVVRAVSTVGNYDYLFEYSFHYDGVISVTARASGYIQGAFWSGDGDYGFHIYDNLSGSMHDHVINFKLDLDIKGTKNSLLKTEFVPQTKVYPWSDGLPINTMKIDREYVASEDDAKITWAKNGAASYAVVNKDKLNDHGEAPGYRIFPNSGSTAHLTVQSSNALGQSANWANHNLYALQQHDTEPKSAYAFNSHDPHNPAVNFDDFFDGESLDQEDIVLYFNLGMHHIPNTADLPNTMTTTAMSSVAIAPQNYFAGDIASRTVQAVRLSFDETSTITETKLFGAKQPTCRFDLKDAQPDLSTFVGELQIEKFPWNPSGSLQTNPGG</sequence>